<evidence type="ECO:0000259" key="3">
    <source>
        <dbReference type="Pfam" id="PF03108"/>
    </source>
</evidence>
<dbReference type="Pfam" id="PF03108">
    <property type="entry name" value="DBD_Tnp_Mut"/>
    <property type="match status" value="1"/>
</dbReference>
<accession>A0A6G1D0H3</accession>
<dbReference type="Proteomes" id="UP000479710">
    <property type="component" value="Unassembled WGS sequence"/>
</dbReference>
<feature type="compositionally biased region" description="Basic and acidic residues" evidence="2">
    <location>
        <begin position="164"/>
        <end position="174"/>
    </location>
</feature>
<dbReference type="InterPro" id="IPR004332">
    <property type="entry name" value="Transposase_MuDR"/>
</dbReference>
<dbReference type="InterPro" id="IPR007572">
    <property type="entry name" value="Uncharacterised_Ycf20"/>
</dbReference>
<evidence type="ECO:0000313" key="5">
    <source>
        <dbReference type="Proteomes" id="UP000479710"/>
    </source>
</evidence>
<dbReference type="AlphaFoldDB" id="A0A6G1D0H3"/>
<dbReference type="OrthoDB" id="691906at2759"/>
<feature type="region of interest" description="Disordered" evidence="2">
    <location>
        <begin position="136"/>
        <end position="174"/>
    </location>
</feature>
<organism evidence="4 5">
    <name type="scientific">Oryza meyeriana var. granulata</name>
    <dbReference type="NCBI Taxonomy" id="110450"/>
    <lineage>
        <taxon>Eukaryota</taxon>
        <taxon>Viridiplantae</taxon>
        <taxon>Streptophyta</taxon>
        <taxon>Embryophyta</taxon>
        <taxon>Tracheophyta</taxon>
        <taxon>Spermatophyta</taxon>
        <taxon>Magnoliopsida</taxon>
        <taxon>Liliopsida</taxon>
        <taxon>Poales</taxon>
        <taxon>Poaceae</taxon>
        <taxon>BOP clade</taxon>
        <taxon>Oryzoideae</taxon>
        <taxon>Oryzeae</taxon>
        <taxon>Oryzinae</taxon>
        <taxon>Oryza</taxon>
        <taxon>Oryza meyeriana</taxon>
    </lineage>
</organism>
<comment type="similarity">
    <text evidence="1">Belongs to the ycf20 family.</text>
</comment>
<sequence>MATVAAGRLGELLWAVASSAGRICQLSAYAMEPSSRRALGTFLLPRPALAWRSIKGSKRPSACCELLLPSAETLAFATVIGQTGDWDILSAGLAVAIVEGIGALMYRASSINFFTMISPTLSVLMHQAARSRALKTLEHGRNSPNASEPRATKEAAAPFEDGLNSDKEAEKAKKAEQEVADIAKGHTTEQVDDTGGVAIPVIDAIPNEVVIRYDKDHPKMDLGTMYPSMKEFRLAVRQFAINEEFELGTEKTDNKRFRGFCKSSEDRPWRIVGSRKDDNSTVQGQDHNTISVLGS</sequence>
<feature type="region of interest" description="Disordered" evidence="2">
    <location>
        <begin position="271"/>
        <end position="295"/>
    </location>
</feature>
<comment type="caution">
    <text evidence="4">The sequence shown here is derived from an EMBL/GenBank/DDBJ whole genome shotgun (WGS) entry which is preliminary data.</text>
</comment>
<dbReference type="PANTHER" id="PTHR33787:SF3">
    <property type="entry name" value="YCF20-LIKE PROTEIN"/>
    <property type="match status" value="1"/>
</dbReference>
<dbReference type="EMBL" id="SPHZ02000007">
    <property type="protein sequence ID" value="KAF0906198.1"/>
    <property type="molecule type" value="Genomic_DNA"/>
</dbReference>
<evidence type="ECO:0000256" key="1">
    <source>
        <dbReference type="ARBA" id="ARBA00009846"/>
    </source>
</evidence>
<evidence type="ECO:0000313" key="4">
    <source>
        <dbReference type="EMBL" id="KAF0906198.1"/>
    </source>
</evidence>
<gene>
    <name evidence="4" type="ORF">E2562_009215</name>
</gene>
<keyword evidence="5" id="KW-1185">Reference proteome</keyword>
<name>A0A6G1D0H3_9ORYZ</name>
<feature type="domain" description="Transposase MuDR plant" evidence="3">
    <location>
        <begin position="219"/>
        <end position="282"/>
    </location>
</feature>
<proteinExistence type="inferred from homology"/>
<protein>
    <recommendedName>
        <fullName evidence="3">Transposase MuDR plant domain-containing protein</fullName>
    </recommendedName>
</protein>
<dbReference type="PANTHER" id="PTHR33787">
    <property type="match status" value="1"/>
</dbReference>
<reference evidence="4 5" key="1">
    <citation type="submission" date="2019-11" db="EMBL/GenBank/DDBJ databases">
        <title>Whole genome sequence of Oryza granulata.</title>
        <authorList>
            <person name="Li W."/>
        </authorList>
    </citation>
    <scope>NUCLEOTIDE SEQUENCE [LARGE SCALE GENOMIC DNA]</scope>
    <source>
        <strain evidence="5">cv. Menghai</strain>
        <tissue evidence="4">Leaf</tissue>
    </source>
</reference>
<evidence type="ECO:0000256" key="2">
    <source>
        <dbReference type="SAM" id="MobiDB-lite"/>
    </source>
</evidence>
<feature type="compositionally biased region" description="Polar residues" evidence="2">
    <location>
        <begin position="280"/>
        <end position="295"/>
    </location>
</feature>